<dbReference type="InterPro" id="IPR025640">
    <property type="entry name" value="GYF_2"/>
</dbReference>
<dbReference type="FunCoup" id="A9UQT9">
    <property type="interactions" value="1469"/>
</dbReference>
<dbReference type="GO" id="GO:0010008">
    <property type="term" value="C:endosome membrane"/>
    <property type="evidence" value="ECO:0000318"/>
    <property type="project" value="GO_Central"/>
</dbReference>
<feature type="region of interest" description="Disordered" evidence="1">
    <location>
        <begin position="700"/>
        <end position="722"/>
    </location>
</feature>
<dbReference type="eggNOG" id="KOG1789">
    <property type="taxonomic scope" value="Eukaryota"/>
</dbReference>
<feature type="domain" description="J" evidence="2">
    <location>
        <begin position="1300"/>
        <end position="1356"/>
    </location>
</feature>
<dbReference type="Pfam" id="PF14237">
    <property type="entry name" value="GYF_2"/>
    <property type="match status" value="1"/>
</dbReference>
<evidence type="ECO:0000313" key="3">
    <source>
        <dbReference type="EMBL" id="EDQ93103.1"/>
    </source>
</evidence>
<evidence type="ECO:0000313" key="4">
    <source>
        <dbReference type="Proteomes" id="UP000001357"/>
    </source>
</evidence>
<dbReference type="InterPro" id="IPR036869">
    <property type="entry name" value="J_dom_sf"/>
</dbReference>
<dbReference type="KEGG" id="mbr:MONBRDRAFT_17362"/>
<organism evidence="3 4">
    <name type="scientific">Monosiga brevicollis</name>
    <name type="common">Choanoflagellate</name>
    <dbReference type="NCBI Taxonomy" id="81824"/>
    <lineage>
        <taxon>Eukaryota</taxon>
        <taxon>Choanoflagellata</taxon>
        <taxon>Craspedida</taxon>
        <taxon>Salpingoecidae</taxon>
        <taxon>Monosiga</taxon>
    </lineage>
</organism>
<keyword evidence="4" id="KW-1185">Reference proteome</keyword>
<dbReference type="Gene3D" id="1.25.10.10">
    <property type="entry name" value="Leucine-rich Repeat Variant"/>
    <property type="match status" value="3"/>
</dbReference>
<dbReference type="PROSITE" id="PS50076">
    <property type="entry name" value="DNAJ_2"/>
    <property type="match status" value="1"/>
</dbReference>
<dbReference type="OMA" id="PQTYSIC"/>
<dbReference type="PANTHER" id="PTHR36983:SF2">
    <property type="entry name" value="DNAJ HOMOLOG SUBFAMILY C MEMBER 13"/>
    <property type="match status" value="1"/>
</dbReference>
<dbReference type="EMBL" id="CH991543">
    <property type="protein sequence ID" value="EDQ93103.1"/>
    <property type="molecule type" value="Genomic_DNA"/>
</dbReference>
<dbReference type="GeneID" id="5887418"/>
<dbReference type="GO" id="GO:0007032">
    <property type="term" value="P:endosome organization"/>
    <property type="evidence" value="ECO:0007669"/>
    <property type="project" value="InterPro"/>
</dbReference>
<protein>
    <recommendedName>
        <fullName evidence="2">J domain-containing protein</fullName>
    </recommendedName>
</protein>
<reference evidence="3 4" key="1">
    <citation type="journal article" date="2008" name="Nature">
        <title>The genome of the choanoflagellate Monosiga brevicollis and the origin of metazoans.</title>
        <authorList>
            <consortium name="JGI Sequencing"/>
            <person name="King N."/>
            <person name="Westbrook M.J."/>
            <person name="Young S.L."/>
            <person name="Kuo A."/>
            <person name="Abedin M."/>
            <person name="Chapman J."/>
            <person name="Fairclough S."/>
            <person name="Hellsten U."/>
            <person name="Isogai Y."/>
            <person name="Letunic I."/>
            <person name="Marr M."/>
            <person name="Pincus D."/>
            <person name="Putnam N."/>
            <person name="Rokas A."/>
            <person name="Wright K.J."/>
            <person name="Zuzow R."/>
            <person name="Dirks W."/>
            <person name="Good M."/>
            <person name="Goodstein D."/>
            <person name="Lemons D."/>
            <person name="Li W."/>
            <person name="Lyons J.B."/>
            <person name="Morris A."/>
            <person name="Nichols S."/>
            <person name="Richter D.J."/>
            <person name="Salamov A."/>
            <person name="Bork P."/>
            <person name="Lim W.A."/>
            <person name="Manning G."/>
            <person name="Miller W.T."/>
            <person name="McGinnis W."/>
            <person name="Shapiro H."/>
            <person name="Tjian R."/>
            <person name="Grigoriev I.V."/>
            <person name="Rokhsar D."/>
        </authorList>
    </citation>
    <scope>NUCLEOTIDE SEQUENCE [LARGE SCALE GENOMIC DNA]</scope>
    <source>
        <strain evidence="4">MX1 / ATCC 50154</strain>
    </source>
</reference>
<dbReference type="SMART" id="SM00271">
    <property type="entry name" value="DnaJ"/>
    <property type="match status" value="1"/>
</dbReference>
<dbReference type="Gene3D" id="1.10.287.110">
    <property type="entry name" value="DnaJ domain"/>
    <property type="match status" value="1"/>
</dbReference>
<accession>A9UQT9</accession>
<dbReference type="GO" id="GO:2000641">
    <property type="term" value="P:regulation of early endosome to late endosome transport"/>
    <property type="evidence" value="ECO:0007669"/>
    <property type="project" value="InterPro"/>
</dbReference>
<dbReference type="Proteomes" id="UP000001357">
    <property type="component" value="Unassembled WGS sequence"/>
</dbReference>
<dbReference type="InterPro" id="IPR044978">
    <property type="entry name" value="GRV2/DNAJC13"/>
</dbReference>
<dbReference type="PANTHER" id="PTHR36983">
    <property type="entry name" value="DNAJ HOMOLOG SUBFAMILY C MEMBER 13"/>
    <property type="match status" value="1"/>
</dbReference>
<dbReference type="RefSeq" id="XP_001742865.1">
    <property type="nucleotide sequence ID" value="XM_001742813.1"/>
</dbReference>
<dbReference type="FunFam" id="1.25.10.10:FF:000180">
    <property type="entry name" value="DnaJ homolog subfamily C GRV2"/>
    <property type="match status" value="1"/>
</dbReference>
<dbReference type="InterPro" id="IPR001623">
    <property type="entry name" value="DnaJ_domain"/>
</dbReference>
<dbReference type="InterPro" id="IPR011989">
    <property type="entry name" value="ARM-like"/>
</dbReference>
<dbReference type="STRING" id="81824.A9UQT9"/>
<dbReference type="Pfam" id="PF19432">
    <property type="entry name" value="RME-8_N"/>
    <property type="match status" value="1"/>
</dbReference>
<feature type="compositionally biased region" description="Polar residues" evidence="1">
    <location>
        <begin position="2233"/>
        <end position="2247"/>
    </location>
</feature>
<dbReference type="SUPFAM" id="SSF48371">
    <property type="entry name" value="ARM repeat"/>
    <property type="match status" value="2"/>
</dbReference>
<dbReference type="CDD" id="cd06257">
    <property type="entry name" value="DnaJ"/>
    <property type="match status" value="1"/>
</dbReference>
<dbReference type="Pfam" id="PF00226">
    <property type="entry name" value="DnaJ"/>
    <property type="match status" value="1"/>
</dbReference>
<evidence type="ECO:0000256" key="1">
    <source>
        <dbReference type="SAM" id="MobiDB-lite"/>
    </source>
</evidence>
<dbReference type="InterPro" id="IPR045802">
    <property type="entry name" value="GRV2/DNAJC13_N"/>
</dbReference>
<feature type="region of interest" description="Disordered" evidence="1">
    <location>
        <begin position="2221"/>
        <end position="2247"/>
    </location>
</feature>
<sequence length="2247" mass="252513">MAAATGGPAPGAIAPLVGTKWLSCYYVTKHSWKGKYRRIFAIGDSAVATLNPSTFEETNKWEYATDFVSVTPSPKAENEIAVLVRKEKNSKKTQTLTFSCEFRVQLLTDLQRHRQKFAHERPVSPDPVFIAMKHHWSEKRVEVLLAVHGSSLCQTDSAGKVICSYDFKDIEAICLMDQYPGGFVIFTGGWGRMHLFALEKRDELLKKISENAATYTGLTLKVKKKMITLKQFRDNRLGKYSSDVALTSISEFHVNKASARHKDPVNRVFCLSETCVVERDPETYAVVTLRPLISLFAIVRDTQDPQKFHMEYLNGHVRTYFSTERDALLASLLDGARAAGNSVACVQMQVTDRGERFQPLNAAPEEEVESSLLKFLASPDVGMSFQLAVRRFNSNINYSGLRHAVTEEGWFKENKEKLIMTALAALLERGDRSDSPEHVAGEFAAIRRLVASKAGFKAFTVLEGFKEKVGLKVVKALQRQDAGVAYAAMDTLCTLMQPMHDNYDLGQEKLNKESLLSSTGFLQKLLALLKHHATNNSGALVVSMILDFFTFAVCPPYSETTDGAQFDGLLKLVADLGRTLFKLFEHPSMAIVKAAGLIMKAVIEEGDEEMCALMQQLALSEGALLRHLHTALFTASNDGRLLLHKQLSRHLVGLWMEQSDVATKMLRRVLPAGLVDALRSEERPEEKDIDRVNVRDGDRQAQVRALYPPRPSSAATSSSLKHRTLGPQKRNVLLHWRARSRKNQSAGPTVLRRRRQRLHVEANWDYFYFMFDRDHSRADLLWNFKTRGELKEAIELEIRAFDADRDMRGDFVISWNHQEFEVFYESLSEEVKIGDHYLRLLLENDPDSNIIHNAPEFFSDLYHRFLLTTKSSMKSMCLQALAVVYRQCHNEIGHFNDTEYIVHMLNRSEDRLERDRLLQFLETLLANDKNVKLFIDAGGIRCLVDLVALAHLDVTRATTQSQTTMIEASADQMAQEEKEWFYSLGKNNGKEGPFGLKEIEQLYKDGAINKETKLWAQGLEAWRPMRLIPQLKWTIIAENSALLTLTDMAILCLDMLQKICSYYPSRDASGAVIRPLPRCKRSLSDPTCLPHLVQLLLTFEPRLVERTASLLHAIFQDNPGLSRLYLSGVFFFILMYMGSNIAPIAKFLQATHMYQAFGHEDGSRSILASMLPKAMVCYLENYGWEKFASVFLGEFDNPEVIWGTEMRRSLIEKIAHHLNDFTPRLKANVRSLYQFVPIPKVSYHELEGELFCNIYYLRHLCDEARFPNWPIQNHVPLLKEILEAWALECEKKPPSLSIEQAYETLGLTPEAAQDAKAVRKAYLKMSMKYHPDKNPEGREMFEQVNKAYEFVTAKENRSVDGPNPENIFLILRAQSILFKRHADILEPYKYAGYPMLVLTVQRETQDENLFASSIAVLRAACELCHHTVNCSALNAQELLREGGLEQLTSALERCSSVLSRVCTDDEPAAQVCTHILRCFAAAGRFEECREKFVELAAVAREISRCLWLSSAPQLSQAALECVCSFSHSEKLQEQLFATGVGFHLVNLLFGYDYTLDMSGVEKSEETHKQEFTNRNAKAGVRALACLGGSKPEGPDSTPQNVAVQDAIGRLITPFMLNMLADDDAARLLKTFNTNTENPYLIWDNSTRAELKDFVEDQQEEMVKTGQSEDLWVEKFAFSAHKDELIVDDVFIRIYNEQPSFVILQPKRFTAALLKYIGDTAQYVWSADAMATTISKEGIYKRLAQAMNALRNCLRSNAGIETECNGNYKLLFSLLKQQESLPLSMATLQVISTVAVNRACVKNISDSKVLVYLLMSTHNQPEGREIALEALHSLISASKCTAEVYDFGGIIYILNMYCGNNPMSVREGAAALFSKMMSDKLNGPKIRLVLQKFLPPIFMEAMMDSAETSVTMFEGQHENPELIWNDEARAKLRSLVGSLCQEIFDSQFANPATNWVMPPDFEVAYEKLQGEVVVGGVFLRLLEKQPTWSFRKPKEFSKAMMSRYISLISQSEQSQLEELDVVTKAFTALLAVQTDICSHIAQLGYFNRFLKGIATDNPVVASSGICILNQFASNQACLRGLAGIADAMASFKQAFISCTKATLPLACECAKKIFEAQAPPFVQQALETGLIKHMLNLLNTGLNEVEGATAAKANLVKALKAMALDLARGEEVTVILDKCPWWAAYKDQRHDLFITNNKAAGYLTGPTAAVAGYLTAAPANAAAGETMPPPLEQEQASLRRSQAGNPDL</sequence>
<evidence type="ECO:0000259" key="2">
    <source>
        <dbReference type="PROSITE" id="PS50076"/>
    </source>
</evidence>
<proteinExistence type="predicted"/>
<dbReference type="FunFam" id="1.10.287.110:FF:000007">
    <property type="entry name" value="DnaJ (Hsp40) homolog, subfamily C, member 13"/>
    <property type="match status" value="1"/>
</dbReference>
<dbReference type="InterPro" id="IPR016024">
    <property type="entry name" value="ARM-type_fold"/>
</dbReference>
<name>A9UQT9_MONBE</name>
<dbReference type="SUPFAM" id="SSF46565">
    <property type="entry name" value="Chaperone J-domain"/>
    <property type="match status" value="1"/>
</dbReference>
<dbReference type="InParanoid" id="A9UQT9"/>
<gene>
    <name evidence="3" type="ORF">MONBRDRAFT_17362</name>
</gene>
<dbReference type="GO" id="GO:0006898">
    <property type="term" value="P:receptor-mediated endocytosis"/>
    <property type="evidence" value="ECO:0000318"/>
    <property type="project" value="GO_Central"/>
</dbReference>